<evidence type="ECO:0000256" key="2">
    <source>
        <dbReference type="ARBA" id="ARBA00023125"/>
    </source>
</evidence>
<dbReference type="PROSITE" id="PS01124">
    <property type="entry name" value="HTH_ARAC_FAMILY_2"/>
    <property type="match status" value="1"/>
</dbReference>
<feature type="transmembrane region" description="Helical" evidence="4">
    <location>
        <begin position="39"/>
        <end position="57"/>
    </location>
</feature>
<dbReference type="PROSITE" id="PS00041">
    <property type="entry name" value="HTH_ARAC_FAMILY_1"/>
    <property type="match status" value="1"/>
</dbReference>
<accession>A0A2T1NCN4</accession>
<dbReference type="Gene3D" id="1.10.10.60">
    <property type="entry name" value="Homeodomain-like"/>
    <property type="match status" value="2"/>
</dbReference>
<evidence type="ECO:0000259" key="5">
    <source>
        <dbReference type="PROSITE" id="PS01124"/>
    </source>
</evidence>
<dbReference type="PANTHER" id="PTHR43280">
    <property type="entry name" value="ARAC-FAMILY TRANSCRIPTIONAL REGULATOR"/>
    <property type="match status" value="1"/>
</dbReference>
<keyword evidence="4" id="KW-0812">Transmembrane</keyword>
<dbReference type="Pfam" id="PF12833">
    <property type="entry name" value="HTH_18"/>
    <property type="match status" value="1"/>
</dbReference>
<proteinExistence type="predicted"/>
<dbReference type="Proteomes" id="UP000238426">
    <property type="component" value="Unassembled WGS sequence"/>
</dbReference>
<organism evidence="6 7">
    <name type="scientific">Aurantibacter aestuarii</name>
    <dbReference type="NCBI Taxonomy" id="1266046"/>
    <lineage>
        <taxon>Bacteria</taxon>
        <taxon>Pseudomonadati</taxon>
        <taxon>Bacteroidota</taxon>
        <taxon>Flavobacteriia</taxon>
        <taxon>Flavobacteriales</taxon>
        <taxon>Flavobacteriaceae</taxon>
        <taxon>Aurantibacter</taxon>
    </lineage>
</organism>
<keyword evidence="4" id="KW-1133">Transmembrane helix</keyword>
<evidence type="ECO:0000313" key="6">
    <source>
        <dbReference type="EMBL" id="PSG90202.1"/>
    </source>
</evidence>
<keyword evidence="4" id="KW-0472">Membrane</keyword>
<feature type="domain" description="HTH araC/xylS-type" evidence="5">
    <location>
        <begin position="273"/>
        <end position="376"/>
    </location>
</feature>
<evidence type="ECO:0000313" key="7">
    <source>
        <dbReference type="Proteomes" id="UP000238426"/>
    </source>
</evidence>
<feature type="transmembrane region" description="Helical" evidence="4">
    <location>
        <begin position="141"/>
        <end position="165"/>
    </location>
</feature>
<dbReference type="SMART" id="SM00342">
    <property type="entry name" value="HTH_ARAC"/>
    <property type="match status" value="1"/>
</dbReference>
<keyword evidence="7" id="KW-1185">Reference proteome</keyword>
<feature type="transmembrane region" description="Helical" evidence="4">
    <location>
        <begin position="69"/>
        <end position="88"/>
    </location>
</feature>
<keyword evidence="2" id="KW-0238">DNA-binding</keyword>
<feature type="transmembrane region" description="Helical" evidence="4">
    <location>
        <begin position="6"/>
        <end position="27"/>
    </location>
</feature>
<reference evidence="6 7" key="1">
    <citation type="submission" date="2018-03" db="EMBL/GenBank/DDBJ databases">
        <title>Mesoflavibacter sp. HG37 and Mesoflavibacter sp. HG96 sp.nov., two marine bacteria isolated from seawater of Western Pacific Ocean.</title>
        <authorList>
            <person name="Cheng H."/>
            <person name="Wu Y.-H."/>
            <person name="Guo L.-L."/>
            <person name="Xu X.-W."/>
        </authorList>
    </citation>
    <scope>NUCLEOTIDE SEQUENCE [LARGE SCALE GENOMIC DNA]</scope>
    <source>
        <strain evidence="6 7">KCTC 32269</strain>
    </source>
</reference>
<dbReference type="GO" id="GO:0043565">
    <property type="term" value="F:sequence-specific DNA binding"/>
    <property type="evidence" value="ECO:0007669"/>
    <property type="project" value="InterPro"/>
</dbReference>
<dbReference type="SUPFAM" id="SSF46689">
    <property type="entry name" value="Homeodomain-like"/>
    <property type="match status" value="1"/>
</dbReference>
<dbReference type="GO" id="GO:0003700">
    <property type="term" value="F:DNA-binding transcription factor activity"/>
    <property type="evidence" value="ECO:0007669"/>
    <property type="project" value="InterPro"/>
</dbReference>
<dbReference type="InterPro" id="IPR009057">
    <property type="entry name" value="Homeodomain-like_sf"/>
</dbReference>
<sequence>MGQLNFNVFNLLIFSGIVNGLIFSTVVLSKKKFITNNTIYLALIVLFLSLSNLQYWFLDTKITEKYSFIKYVFIPFHWLVLPMFYMYVNKFIGNKITLKRQFLLILPFLIVSILYTIQSVYSLFINKLYLLPSHFENGLFVYLELASICFNILLIILSYKSIIIYEKKDILTLNIIKAQTSWLKQLICIGLLICVAWLIAICIILILNKNTSVLFYPLWIIISLLIYWIGYVGINKSLELKERIQLRQVRIQKSKKAKSIKMIPQEGKEAYKNVIGLILNEKLHLDPKMSLKKIALKLDLSEGYISQLINKNSDSNFNDFLNTLRVKDAKRMLKNVAYNNYTLESIGLEAGFNSKTSFYAVFKKHVKKTPLQYKKDVQNL</sequence>
<dbReference type="OrthoDB" id="9779074at2"/>
<comment type="caution">
    <text evidence="6">The sequence shown here is derived from an EMBL/GenBank/DDBJ whole genome shotgun (WGS) entry which is preliminary data.</text>
</comment>
<keyword evidence="1" id="KW-0805">Transcription regulation</keyword>
<feature type="transmembrane region" description="Helical" evidence="4">
    <location>
        <begin position="186"/>
        <end position="207"/>
    </location>
</feature>
<dbReference type="EMBL" id="PXOQ01000007">
    <property type="protein sequence ID" value="PSG90202.1"/>
    <property type="molecule type" value="Genomic_DNA"/>
</dbReference>
<keyword evidence="3" id="KW-0804">Transcription</keyword>
<feature type="transmembrane region" description="Helical" evidence="4">
    <location>
        <begin position="213"/>
        <end position="234"/>
    </location>
</feature>
<feature type="transmembrane region" description="Helical" evidence="4">
    <location>
        <begin position="100"/>
        <end position="121"/>
    </location>
</feature>
<gene>
    <name evidence="6" type="ORF">C7H52_02690</name>
</gene>
<evidence type="ECO:0000256" key="3">
    <source>
        <dbReference type="ARBA" id="ARBA00023163"/>
    </source>
</evidence>
<dbReference type="RefSeq" id="WP_106462343.1">
    <property type="nucleotide sequence ID" value="NZ_PXOQ01000007.1"/>
</dbReference>
<protein>
    <recommendedName>
        <fullName evidence="5">HTH araC/xylS-type domain-containing protein</fullName>
    </recommendedName>
</protein>
<name>A0A2T1NCN4_9FLAO</name>
<dbReference type="InterPro" id="IPR018060">
    <property type="entry name" value="HTH_AraC"/>
</dbReference>
<dbReference type="InterPro" id="IPR018062">
    <property type="entry name" value="HTH_AraC-typ_CS"/>
</dbReference>
<evidence type="ECO:0000256" key="4">
    <source>
        <dbReference type="SAM" id="Phobius"/>
    </source>
</evidence>
<dbReference type="AlphaFoldDB" id="A0A2T1NCN4"/>
<evidence type="ECO:0000256" key="1">
    <source>
        <dbReference type="ARBA" id="ARBA00023015"/>
    </source>
</evidence>
<dbReference type="PANTHER" id="PTHR43280:SF2">
    <property type="entry name" value="HTH-TYPE TRANSCRIPTIONAL REGULATOR EXSA"/>
    <property type="match status" value="1"/>
</dbReference>